<organism evidence="1 2">
    <name type="scientific">Rhizophagus irregularis</name>
    <dbReference type="NCBI Taxonomy" id="588596"/>
    <lineage>
        <taxon>Eukaryota</taxon>
        <taxon>Fungi</taxon>
        <taxon>Fungi incertae sedis</taxon>
        <taxon>Mucoromycota</taxon>
        <taxon>Glomeromycotina</taxon>
        <taxon>Glomeromycetes</taxon>
        <taxon>Glomerales</taxon>
        <taxon>Glomeraceae</taxon>
        <taxon>Rhizophagus</taxon>
    </lineage>
</organism>
<evidence type="ECO:0000313" key="1">
    <source>
        <dbReference type="EMBL" id="PKK75149.1"/>
    </source>
</evidence>
<dbReference type="VEuPathDB" id="FungiDB:RhiirA1_468102"/>
<reference evidence="1 2" key="1">
    <citation type="submission" date="2016-04" db="EMBL/GenBank/DDBJ databases">
        <title>Genome analyses suggest a sexual origin of heterokaryosis in a supposedly ancient asexual fungus.</title>
        <authorList>
            <person name="Ropars J."/>
            <person name="Sedzielewska K."/>
            <person name="Noel J."/>
            <person name="Charron P."/>
            <person name="Farinelli L."/>
            <person name="Marton T."/>
            <person name="Kruger M."/>
            <person name="Pelin A."/>
            <person name="Brachmann A."/>
            <person name="Corradi N."/>
        </authorList>
    </citation>
    <scope>NUCLEOTIDE SEQUENCE [LARGE SCALE GENOMIC DNA]</scope>
    <source>
        <strain evidence="1 2">C2</strain>
    </source>
</reference>
<accession>A0A2N1NMQ5</accession>
<name>A0A2N1NMQ5_9GLOM</name>
<comment type="caution">
    <text evidence="1">The sequence shown here is derived from an EMBL/GenBank/DDBJ whole genome shotgun (WGS) entry which is preliminary data.</text>
</comment>
<protein>
    <submittedName>
        <fullName evidence="1">Uncharacterized protein</fullName>
    </submittedName>
</protein>
<dbReference type="Proteomes" id="UP000233469">
    <property type="component" value="Unassembled WGS sequence"/>
</dbReference>
<dbReference type="VEuPathDB" id="FungiDB:FUN_023746"/>
<sequence length="129" mass="14915">MKYGVDSNDTKKIPPFVPEPVKIDDKDEELEQCITKIKRRMGIIDLTTGPGSGIHAERDAARELLVCYHMNTRKRKASAAFDDEFDYPYGIVTVLDWYFLIYTPERIYCSKADYHIDLTEDIVKTSTRC</sequence>
<evidence type="ECO:0000313" key="2">
    <source>
        <dbReference type="Proteomes" id="UP000233469"/>
    </source>
</evidence>
<gene>
    <name evidence="1" type="ORF">RhiirC2_708339</name>
</gene>
<dbReference type="VEuPathDB" id="FungiDB:RhiirFUN_001845"/>
<dbReference type="AlphaFoldDB" id="A0A2N1NMQ5"/>
<dbReference type="EMBL" id="LLXL01000263">
    <property type="protein sequence ID" value="PKK75149.1"/>
    <property type="molecule type" value="Genomic_DNA"/>
</dbReference>
<proteinExistence type="predicted"/>
<dbReference type="VEuPathDB" id="FungiDB:FUN_023747"/>
<reference evidence="1 2" key="2">
    <citation type="submission" date="2017-10" db="EMBL/GenBank/DDBJ databases">
        <title>Extensive intraspecific genome diversity in a model arbuscular mycorrhizal fungus.</title>
        <authorList>
            <person name="Chen E.C.H."/>
            <person name="Morin E."/>
            <person name="Baudet D."/>
            <person name="Noel J."/>
            <person name="Ndikumana S."/>
            <person name="Charron P."/>
            <person name="St-Onge C."/>
            <person name="Giorgi J."/>
            <person name="Grigoriev I.V."/>
            <person name="Roux C."/>
            <person name="Martin F.M."/>
            <person name="Corradi N."/>
        </authorList>
    </citation>
    <scope>NUCLEOTIDE SEQUENCE [LARGE SCALE GENOMIC DNA]</scope>
    <source>
        <strain evidence="1 2">C2</strain>
    </source>
</reference>